<reference evidence="9 10" key="1">
    <citation type="submission" date="2020-10" db="EMBL/GenBank/DDBJ databases">
        <title>Olsenella immobilis sp.nov., isolated from the mud in a fermentation cellar used for the production of Chinese strong-flavoured liquor.</title>
        <authorList>
            <person name="Lu L."/>
        </authorList>
    </citation>
    <scope>NUCLEOTIDE SEQUENCE [LARGE SCALE GENOMIC DNA]</scope>
    <source>
        <strain evidence="9 10">LZLJ-2</strain>
    </source>
</reference>
<comment type="similarity">
    <text evidence="2 7">Belongs to the EPSP synthase family.</text>
</comment>
<dbReference type="SUPFAM" id="SSF55205">
    <property type="entry name" value="EPT/RTPC-like"/>
    <property type="match status" value="1"/>
</dbReference>
<dbReference type="AlphaFoldDB" id="A0A7S7M6Y6"/>
<keyword evidence="4 7" id="KW-0808">Transferase</keyword>
<evidence type="ECO:0000313" key="9">
    <source>
        <dbReference type="EMBL" id="QOY59901.1"/>
    </source>
</evidence>
<keyword evidence="5 7" id="KW-0057">Aromatic amino acid biosynthesis</keyword>
<comment type="catalytic activity">
    <reaction evidence="6">
        <text>3-phosphoshikimate + phosphoenolpyruvate = 5-O-(1-carboxyvinyl)-3-phosphoshikimate + phosphate</text>
        <dbReference type="Rhea" id="RHEA:21256"/>
        <dbReference type="ChEBI" id="CHEBI:43474"/>
        <dbReference type="ChEBI" id="CHEBI:57701"/>
        <dbReference type="ChEBI" id="CHEBI:58702"/>
        <dbReference type="ChEBI" id="CHEBI:145989"/>
        <dbReference type="EC" id="2.5.1.19"/>
    </reaction>
    <physiologicalReaction direction="left-to-right" evidence="6">
        <dbReference type="Rhea" id="RHEA:21257"/>
    </physiologicalReaction>
</comment>
<feature type="binding site" evidence="7">
    <location>
        <position position="21"/>
    </location>
    <ligand>
        <name>3-phosphoshikimate</name>
        <dbReference type="ChEBI" id="CHEBI:145989"/>
    </ligand>
</feature>
<feature type="binding site" evidence="7">
    <location>
        <position position="168"/>
    </location>
    <ligand>
        <name>phosphoenolpyruvate</name>
        <dbReference type="ChEBI" id="CHEBI:58702"/>
    </ligand>
</feature>
<feature type="binding site" evidence="7">
    <location>
        <position position="20"/>
    </location>
    <ligand>
        <name>3-phosphoshikimate</name>
        <dbReference type="ChEBI" id="CHEBI:145989"/>
    </ligand>
</feature>
<feature type="binding site" evidence="7">
    <location>
        <position position="345"/>
    </location>
    <ligand>
        <name>3-phosphoshikimate</name>
        <dbReference type="ChEBI" id="CHEBI:145989"/>
    </ligand>
</feature>
<dbReference type="GO" id="GO:0005737">
    <property type="term" value="C:cytoplasm"/>
    <property type="evidence" value="ECO:0007669"/>
    <property type="project" value="UniProtKB-SubCell"/>
</dbReference>
<keyword evidence="7" id="KW-0963">Cytoplasm</keyword>
<feature type="binding site" evidence="7">
    <location>
        <position position="167"/>
    </location>
    <ligand>
        <name>3-phosphoshikimate</name>
        <dbReference type="ChEBI" id="CHEBI:145989"/>
    </ligand>
</feature>
<dbReference type="CDD" id="cd01556">
    <property type="entry name" value="EPSP_synthase"/>
    <property type="match status" value="1"/>
</dbReference>
<keyword evidence="10" id="KW-1185">Reference proteome</keyword>
<dbReference type="InterPro" id="IPR023193">
    <property type="entry name" value="EPSP_synthase_CS"/>
</dbReference>
<feature type="binding site" evidence="7">
    <location>
        <position position="25"/>
    </location>
    <ligand>
        <name>3-phosphoshikimate</name>
        <dbReference type="ChEBI" id="CHEBI:145989"/>
    </ligand>
</feature>
<dbReference type="InterPro" id="IPR036968">
    <property type="entry name" value="Enolpyruvate_Tfrase_sf"/>
</dbReference>
<dbReference type="InterPro" id="IPR006264">
    <property type="entry name" value="EPSP_synthase"/>
</dbReference>
<feature type="active site" description="Proton acceptor" evidence="7">
    <location>
        <position position="318"/>
    </location>
</feature>
<dbReference type="RefSeq" id="WP_194369774.1">
    <property type="nucleotide sequence ID" value="NZ_CP063767.1"/>
</dbReference>
<comment type="function">
    <text evidence="7">Catalyzes the transfer of the enolpyruvyl moiety of phosphoenolpyruvate (PEP) to the 5-hydroxyl of shikimate-3-phosphate (S3P) to produce enolpyruvyl shikimate-3-phosphate and inorganic phosphate.</text>
</comment>
<feature type="binding site" evidence="7">
    <location>
        <position position="166"/>
    </location>
    <ligand>
        <name>3-phosphoshikimate</name>
        <dbReference type="ChEBI" id="CHEBI:145989"/>
    </ligand>
</feature>
<organism evidence="9 10">
    <name type="scientific">Thermophilibacter immobilis</name>
    <dbReference type="NCBI Taxonomy" id="2779519"/>
    <lineage>
        <taxon>Bacteria</taxon>
        <taxon>Bacillati</taxon>
        <taxon>Actinomycetota</taxon>
        <taxon>Coriobacteriia</taxon>
        <taxon>Coriobacteriales</taxon>
        <taxon>Atopobiaceae</taxon>
        <taxon>Thermophilibacter</taxon>
    </lineage>
</organism>
<dbReference type="EC" id="2.5.1.19" evidence="7"/>
<dbReference type="UniPathway" id="UPA00053">
    <property type="reaction ID" value="UER00089"/>
</dbReference>
<proteinExistence type="inferred from homology"/>
<comment type="subunit">
    <text evidence="7">Monomer.</text>
</comment>
<dbReference type="Gene3D" id="3.65.10.10">
    <property type="entry name" value="Enolpyruvate transferase domain"/>
    <property type="match status" value="2"/>
</dbReference>
<feature type="binding site" evidence="7">
    <location>
        <position position="417"/>
    </location>
    <ligand>
        <name>phosphoenolpyruvate</name>
        <dbReference type="ChEBI" id="CHEBI:58702"/>
    </ligand>
</feature>
<feature type="domain" description="Enolpyruvate transferase" evidence="8">
    <location>
        <begin position="7"/>
        <end position="425"/>
    </location>
</feature>
<dbReference type="HAMAP" id="MF_00210">
    <property type="entry name" value="EPSP_synth"/>
    <property type="match status" value="1"/>
</dbReference>
<gene>
    <name evidence="7 9" type="primary">aroA</name>
    <name evidence="9" type="ORF">INP52_05505</name>
</gene>
<dbReference type="GO" id="GO:0009073">
    <property type="term" value="P:aromatic amino acid family biosynthetic process"/>
    <property type="evidence" value="ECO:0007669"/>
    <property type="project" value="UniProtKB-KW"/>
</dbReference>
<dbReference type="PROSITE" id="PS00885">
    <property type="entry name" value="EPSP_SYNTHASE_2"/>
    <property type="match status" value="1"/>
</dbReference>
<evidence type="ECO:0000259" key="8">
    <source>
        <dbReference type="Pfam" id="PF00275"/>
    </source>
</evidence>
<evidence type="ECO:0000256" key="1">
    <source>
        <dbReference type="ARBA" id="ARBA00004811"/>
    </source>
</evidence>
<dbReference type="PIRSF" id="PIRSF000505">
    <property type="entry name" value="EPSPS"/>
    <property type="match status" value="1"/>
</dbReference>
<dbReference type="PANTHER" id="PTHR21090:SF5">
    <property type="entry name" value="PENTAFUNCTIONAL AROM POLYPEPTIDE"/>
    <property type="match status" value="1"/>
</dbReference>
<accession>A0A7S7M6Y6</accession>
<dbReference type="GO" id="GO:0008652">
    <property type="term" value="P:amino acid biosynthetic process"/>
    <property type="evidence" value="ECO:0007669"/>
    <property type="project" value="UniProtKB-KW"/>
</dbReference>
<feature type="binding site" evidence="7">
    <location>
        <position position="349"/>
    </location>
    <ligand>
        <name>phosphoenolpyruvate</name>
        <dbReference type="ChEBI" id="CHEBI:58702"/>
    </ligand>
</feature>
<keyword evidence="3 7" id="KW-0028">Amino-acid biosynthesis</keyword>
<dbReference type="InterPro" id="IPR013792">
    <property type="entry name" value="RNA3'P_cycl/enolpyr_Trfase_a/b"/>
</dbReference>
<comment type="pathway">
    <text evidence="1 7">Metabolic intermediate biosynthesis; chorismate biosynthesis; chorismate from D-erythrose 4-phosphate and phosphoenolpyruvate: step 6/7.</text>
</comment>
<evidence type="ECO:0000256" key="5">
    <source>
        <dbReference type="ARBA" id="ARBA00023141"/>
    </source>
</evidence>
<feature type="binding site" evidence="7">
    <location>
        <position position="168"/>
    </location>
    <ligand>
        <name>3-phosphoshikimate</name>
        <dbReference type="ChEBI" id="CHEBI:145989"/>
    </ligand>
</feature>
<dbReference type="GO" id="GO:0003866">
    <property type="term" value="F:3-phosphoshikimate 1-carboxyvinyltransferase activity"/>
    <property type="evidence" value="ECO:0007669"/>
    <property type="project" value="UniProtKB-UniRule"/>
</dbReference>
<dbReference type="Pfam" id="PF00275">
    <property type="entry name" value="EPSP_synthase"/>
    <property type="match status" value="1"/>
</dbReference>
<comment type="subcellular location">
    <subcellularLocation>
        <location evidence="7">Cytoplasm</location>
    </subcellularLocation>
</comment>
<dbReference type="NCBIfam" id="TIGR01356">
    <property type="entry name" value="aroA"/>
    <property type="match status" value="1"/>
</dbReference>
<evidence type="ECO:0000256" key="3">
    <source>
        <dbReference type="ARBA" id="ARBA00022605"/>
    </source>
</evidence>
<evidence type="ECO:0000256" key="4">
    <source>
        <dbReference type="ARBA" id="ARBA00022679"/>
    </source>
</evidence>
<dbReference type="InterPro" id="IPR001986">
    <property type="entry name" value="Enolpyruvate_Tfrase_dom"/>
</dbReference>
<feature type="binding site" evidence="7">
    <location>
        <position position="391"/>
    </location>
    <ligand>
        <name>phosphoenolpyruvate</name>
        <dbReference type="ChEBI" id="CHEBI:58702"/>
    </ligand>
</feature>
<dbReference type="PANTHER" id="PTHR21090">
    <property type="entry name" value="AROM/DEHYDROQUINATE SYNTHASE"/>
    <property type="match status" value="1"/>
</dbReference>
<dbReference type="EMBL" id="CP063767">
    <property type="protein sequence ID" value="QOY59901.1"/>
    <property type="molecule type" value="Genomic_DNA"/>
</dbReference>
<feature type="binding site" evidence="7">
    <location>
        <position position="20"/>
    </location>
    <ligand>
        <name>phosphoenolpyruvate</name>
        <dbReference type="ChEBI" id="CHEBI:58702"/>
    </ligand>
</feature>
<feature type="binding site" evidence="7">
    <location>
        <position position="124"/>
    </location>
    <ligand>
        <name>phosphoenolpyruvate</name>
        <dbReference type="ChEBI" id="CHEBI:58702"/>
    </ligand>
</feature>
<sequence length="437" mass="44172">MNLVIDPGALTGEVRAPSSKSEAHRLLICAALSADTTDVDCATTSADIDATVSCLEALGAHVARTRRGFRVVGLPRDASGRPRPAQGALLDCGESGSTLRFLLPVACALGAEARLTGRGRLPERPLSPLYEGLVAHGCELSAQGRMPLATGGRLGAGRFELPGDVSSQYVSGLLMAAPLTGGAVEVLVSEPVESRPYVGLTMDALSRFGVEVGEGPATTKGGSPARLFVVDAPCGFVSPGTVEVGGDWSNAAFWLAAGALGADGVAVTGADVQSAQGDRQILGALALLGARIVRSRASVACAPDHLAGRILDVKSCPDLVPPLAAVAAVATGTTHVVGAARLRLKESDRLATVSAAVNALGGCAEVTGDGLVIEGTDELAGGTVDAANDHRIAMMAAVLATRCSGPTTIVGAECVSKSYPAFFEDFATLGGAVRKES</sequence>
<feature type="binding site" evidence="7">
    <location>
        <position position="194"/>
    </location>
    <ligand>
        <name>3-phosphoshikimate</name>
        <dbReference type="ChEBI" id="CHEBI:145989"/>
    </ligand>
</feature>
<dbReference type="GO" id="GO:0009423">
    <property type="term" value="P:chorismate biosynthetic process"/>
    <property type="evidence" value="ECO:0007669"/>
    <property type="project" value="UniProtKB-UniRule"/>
</dbReference>
<evidence type="ECO:0000313" key="10">
    <source>
        <dbReference type="Proteomes" id="UP000593735"/>
    </source>
</evidence>
<feature type="binding site" evidence="7">
    <location>
        <position position="96"/>
    </location>
    <ligand>
        <name>phosphoenolpyruvate</name>
        <dbReference type="ChEBI" id="CHEBI:58702"/>
    </ligand>
</feature>
<evidence type="ECO:0000256" key="7">
    <source>
        <dbReference type="HAMAP-Rule" id="MF_00210"/>
    </source>
</evidence>
<comment type="caution">
    <text evidence="7">Lacks conserved residue(s) required for the propagation of feature annotation.</text>
</comment>
<evidence type="ECO:0000256" key="6">
    <source>
        <dbReference type="ARBA" id="ARBA00044633"/>
    </source>
</evidence>
<dbReference type="Proteomes" id="UP000593735">
    <property type="component" value="Chromosome"/>
</dbReference>
<evidence type="ECO:0000256" key="2">
    <source>
        <dbReference type="ARBA" id="ARBA00009948"/>
    </source>
</evidence>
<feature type="binding site" evidence="7">
    <location>
        <position position="318"/>
    </location>
    <ligand>
        <name>3-phosphoshikimate</name>
        <dbReference type="ChEBI" id="CHEBI:145989"/>
    </ligand>
</feature>
<dbReference type="KEGG" id="tio:INP52_05505"/>
<protein>
    <recommendedName>
        <fullName evidence="7">3-phosphoshikimate 1-carboxyvinyltransferase</fullName>
        <ecNumber evidence="7">2.5.1.19</ecNumber>
    </recommendedName>
    <alternativeName>
        <fullName evidence="7">5-enolpyruvylshikimate-3-phosphate synthase</fullName>
        <shortName evidence="7">EPSP synthase</shortName>
        <shortName evidence="7">EPSPS</shortName>
    </alternativeName>
</protein>
<name>A0A7S7M6Y6_9ACTN</name>